<gene>
    <name evidence="2" type="ORF">DCHRY22_LOCUS8900</name>
</gene>
<protein>
    <submittedName>
        <fullName evidence="2">(African queen) hypothetical protein</fullName>
    </submittedName>
</protein>
<feature type="compositionally biased region" description="Gly residues" evidence="1">
    <location>
        <begin position="44"/>
        <end position="55"/>
    </location>
</feature>
<feature type="region of interest" description="Disordered" evidence="1">
    <location>
        <begin position="33"/>
        <end position="69"/>
    </location>
</feature>
<evidence type="ECO:0000313" key="3">
    <source>
        <dbReference type="Proteomes" id="UP000789524"/>
    </source>
</evidence>
<accession>A0A8J2QTH8</accession>
<evidence type="ECO:0000256" key="1">
    <source>
        <dbReference type="SAM" id="MobiDB-lite"/>
    </source>
</evidence>
<comment type="caution">
    <text evidence="2">The sequence shown here is derived from an EMBL/GenBank/DDBJ whole genome shotgun (WGS) entry which is preliminary data.</text>
</comment>
<keyword evidence="3" id="KW-1185">Reference proteome</keyword>
<dbReference type="AlphaFoldDB" id="A0A8J2QTH8"/>
<dbReference type="Proteomes" id="UP000789524">
    <property type="component" value="Unassembled WGS sequence"/>
</dbReference>
<dbReference type="EMBL" id="CAKASE010000063">
    <property type="protein sequence ID" value="CAG9569512.1"/>
    <property type="molecule type" value="Genomic_DNA"/>
</dbReference>
<proteinExistence type="predicted"/>
<reference evidence="2" key="1">
    <citation type="submission" date="2021-09" db="EMBL/GenBank/DDBJ databases">
        <authorList>
            <person name="Martin H S."/>
        </authorList>
    </citation>
    <scope>NUCLEOTIDE SEQUENCE</scope>
</reference>
<sequence length="97" mass="10137">MQDTVRNRAATSTTRNTSECCECSLAIVSGVQAAEHENRVRGPSAGGEEGSPGGEGRVRGAEGGSNPLASRMAFPEITYGTGWPVLNYRPRRPGTGS</sequence>
<evidence type="ECO:0000313" key="2">
    <source>
        <dbReference type="EMBL" id="CAG9569512.1"/>
    </source>
</evidence>
<organism evidence="2 3">
    <name type="scientific">Danaus chrysippus</name>
    <name type="common">African queen</name>
    <dbReference type="NCBI Taxonomy" id="151541"/>
    <lineage>
        <taxon>Eukaryota</taxon>
        <taxon>Metazoa</taxon>
        <taxon>Ecdysozoa</taxon>
        <taxon>Arthropoda</taxon>
        <taxon>Hexapoda</taxon>
        <taxon>Insecta</taxon>
        <taxon>Pterygota</taxon>
        <taxon>Neoptera</taxon>
        <taxon>Endopterygota</taxon>
        <taxon>Lepidoptera</taxon>
        <taxon>Glossata</taxon>
        <taxon>Ditrysia</taxon>
        <taxon>Papilionoidea</taxon>
        <taxon>Nymphalidae</taxon>
        <taxon>Danainae</taxon>
        <taxon>Danaini</taxon>
        <taxon>Danaina</taxon>
        <taxon>Danaus</taxon>
        <taxon>Anosia</taxon>
    </lineage>
</organism>
<name>A0A8J2QTH8_9NEOP</name>